<organism evidence="2 3">
    <name type="scientific">Plakobranchus ocellatus</name>
    <dbReference type="NCBI Taxonomy" id="259542"/>
    <lineage>
        <taxon>Eukaryota</taxon>
        <taxon>Metazoa</taxon>
        <taxon>Spiralia</taxon>
        <taxon>Lophotrochozoa</taxon>
        <taxon>Mollusca</taxon>
        <taxon>Gastropoda</taxon>
        <taxon>Heterobranchia</taxon>
        <taxon>Euthyneura</taxon>
        <taxon>Panpulmonata</taxon>
        <taxon>Sacoglossa</taxon>
        <taxon>Placobranchoidea</taxon>
        <taxon>Plakobranchidae</taxon>
        <taxon>Plakobranchus</taxon>
    </lineage>
</organism>
<dbReference type="Proteomes" id="UP000735302">
    <property type="component" value="Unassembled WGS sequence"/>
</dbReference>
<dbReference type="PANTHER" id="PTHR11955">
    <property type="entry name" value="FATTY ACID BINDING PROTEIN"/>
    <property type="match status" value="1"/>
</dbReference>
<comment type="caution">
    <text evidence="2">The sequence shown here is derived from an EMBL/GenBank/DDBJ whole genome shotgun (WGS) entry which is preliminary data.</text>
</comment>
<evidence type="ECO:0000256" key="1">
    <source>
        <dbReference type="ARBA" id="ARBA00008390"/>
    </source>
</evidence>
<proteinExistence type="inferred from homology"/>
<dbReference type="InterPro" id="IPR031259">
    <property type="entry name" value="ILBP"/>
</dbReference>
<name>A0AAV3ZB32_9GAST</name>
<dbReference type="Gene3D" id="2.40.128.20">
    <property type="match status" value="1"/>
</dbReference>
<dbReference type="EMBL" id="BLXT01002163">
    <property type="protein sequence ID" value="GFN91764.1"/>
    <property type="molecule type" value="Genomic_DNA"/>
</dbReference>
<dbReference type="SUPFAM" id="SSF50814">
    <property type="entry name" value="Lipocalins"/>
    <property type="match status" value="1"/>
</dbReference>
<reference evidence="2 3" key="1">
    <citation type="journal article" date="2021" name="Elife">
        <title>Chloroplast acquisition without the gene transfer in kleptoplastic sea slugs, Plakobranchus ocellatus.</title>
        <authorList>
            <person name="Maeda T."/>
            <person name="Takahashi S."/>
            <person name="Yoshida T."/>
            <person name="Shimamura S."/>
            <person name="Takaki Y."/>
            <person name="Nagai Y."/>
            <person name="Toyoda A."/>
            <person name="Suzuki Y."/>
            <person name="Arimoto A."/>
            <person name="Ishii H."/>
            <person name="Satoh N."/>
            <person name="Nishiyama T."/>
            <person name="Hasebe M."/>
            <person name="Maruyama T."/>
            <person name="Minagawa J."/>
            <person name="Obokata J."/>
            <person name="Shigenobu S."/>
        </authorList>
    </citation>
    <scope>NUCLEOTIDE SEQUENCE [LARGE SCALE GENOMIC DNA]</scope>
</reference>
<sequence>MDAIIGIWKSKKGAEENMEAFMDACKIPQAMRAVFMEREYEVTYTKGDGDNKFKTTIKILNDPKLPAKDYDFELGKDFEYDDIDGQHFKGCVTWDGKQFVEHYKDSLGNDVDIKREILTDGLMKLTMTCHGVSATIQFAKC</sequence>
<protein>
    <submittedName>
        <fullName evidence="2">Fatty acid-binding protein</fullName>
    </submittedName>
</protein>
<dbReference type="GO" id="GO:0008289">
    <property type="term" value="F:lipid binding"/>
    <property type="evidence" value="ECO:0007669"/>
    <property type="project" value="UniProtKB-KW"/>
</dbReference>
<comment type="similarity">
    <text evidence="1">Belongs to the calycin superfamily. Fatty-acid binding protein (FABP) family.</text>
</comment>
<evidence type="ECO:0000313" key="3">
    <source>
        <dbReference type="Proteomes" id="UP000735302"/>
    </source>
</evidence>
<dbReference type="InterPro" id="IPR012674">
    <property type="entry name" value="Calycin"/>
</dbReference>
<keyword evidence="3" id="KW-1185">Reference proteome</keyword>
<dbReference type="AlphaFoldDB" id="A0AAV3ZB32"/>
<accession>A0AAV3ZB32</accession>
<gene>
    <name evidence="2" type="ORF">PoB_001827000</name>
</gene>
<dbReference type="CDD" id="cd00742">
    <property type="entry name" value="FABP"/>
    <property type="match status" value="1"/>
</dbReference>
<evidence type="ECO:0000313" key="2">
    <source>
        <dbReference type="EMBL" id="GFN91764.1"/>
    </source>
</evidence>